<evidence type="ECO:0008006" key="4">
    <source>
        <dbReference type="Google" id="ProtNLM"/>
    </source>
</evidence>
<keyword evidence="3" id="KW-1185">Reference proteome</keyword>
<reference evidence="2 3" key="1">
    <citation type="journal article" date="2018" name="Biotechnol. Biofuels">
        <title>Integrative visual omics of the white-rot fungus Polyporus brumalis exposes the biotechnological potential of its oxidative enzymes for delignifying raw plant biomass.</title>
        <authorList>
            <person name="Miyauchi S."/>
            <person name="Rancon A."/>
            <person name="Drula E."/>
            <person name="Hage H."/>
            <person name="Chaduli D."/>
            <person name="Favel A."/>
            <person name="Grisel S."/>
            <person name="Henrissat B."/>
            <person name="Herpoel-Gimbert I."/>
            <person name="Ruiz-Duenas F.J."/>
            <person name="Chevret D."/>
            <person name="Hainaut M."/>
            <person name="Lin J."/>
            <person name="Wang M."/>
            <person name="Pangilinan J."/>
            <person name="Lipzen A."/>
            <person name="Lesage-Meessen L."/>
            <person name="Navarro D."/>
            <person name="Riley R."/>
            <person name="Grigoriev I.V."/>
            <person name="Zhou S."/>
            <person name="Raouche S."/>
            <person name="Rosso M.N."/>
        </authorList>
    </citation>
    <scope>NUCLEOTIDE SEQUENCE [LARGE SCALE GENOMIC DNA]</scope>
    <source>
        <strain evidence="2 3">BRFM 1820</strain>
    </source>
</reference>
<protein>
    <recommendedName>
        <fullName evidence="4">CxC1-like cysteine cluster associated with KDZ transposases domain-containing protein</fullName>
    </recommendedName>
</protein>
<dbReference type="EMBL" id="KZ857417">
    <property type="protein sequence ID" value="RDX47631.1"/>
    <property type="molecule type" value="Genomic_DNA"/>
</dbReference>
<dbReference type="Proteomes" id="UP000256964">
    <property type="component" value="Unassembled WGS sequence"/>
</dbReference>
<dbReference type="InterPro" id="IPR040521">
    <property type="entry name" value="KDZ"/>
</dbReference>
<proteinExistence type="predicted"/>
<evidence type="ECO:0000313" key="3">
    <source>
        <dbReference type="Proteomes" id="UP000256964"/>
    </source>
</evidence>
<dbReference type="STRING" id="139420.A0A371D545"/>
<feature type="compositionally biased region" description="Acidic residues" evidence="1">
    <location>
        <begin position="766"/>
        <end position="783"/>
    </location>
</feature>
<organism evidence="2 3">
    <name type="scientific">Lentinus brumalis</name>
    <dbReference type="NCBI Taxonomy" id="2498619"/>
    <lineage>
        <taxon>Eukaryota</taxon>
        <taxon>Fungi</taxon>
        <taxon>Dikarya</taxon>
        <taxon>Basidiomycota</taxon>
        <taxon>Agaricomycotina</taxon>
        <taxon>Agaricomycetes</taxon>
        <taxon>Polyporales</taxon>
        <taxon>Polyporaceae</taxon>
        <taxon>Lentinus</taxon>
    </lineage>
</organism>
<evidence type="ECO:0000256" key="1">
    <source>
        <dbReference type="SAM" id="MobiDB-lite"/>
    </source>
</evidence>
<dbReference type="OrthoDB" id="2505969at2759"/>
<gene>
    <name evidence="2" type="ORF">OH76DRAFT_1456691</name>
</gene>
<sequence>MDVIDMVTLEKRKCFPRAATQRTTTSIAESGFLPASPVDPSLAVSFRTLEYFRRLRLRKASYSVEAFAKVICDLYGIPYRRRFRTAISDTYDVYLSILRIVDGRVKAYLGEDGPNWRVKNSCPACSCKLEGEPDLDWDRMFCIDGNNSLKRIAKIGDREIADRREFTASDYYLLEEYVDRFKDEVKSTRGQDAGIVEADSDSEWEDDQEEQGTPADFAGADDILRQCTQNWKAAAKDEKKKMWSIFEETGVFASACRHGFILWVVDMVRSGELAKYALAVVAKALEVFDDRLLIGYDIGCTFDGTIKRSSLGPEFVRLQCRCCVNAFHGYSHSHSCQTVNHPSVIKGAGLEDFEGMERAFSASNELAPITRYASKYHRRMHIDRHYAQWDEDKYANLGTMLYNNYRQALAILEQEVPLLEQWLRDNACQEQDLEAWQREEAEYFATIGKVTEVDQFAVEYVARLREYWALEDRAANSMSAFVTSIPEDYQPASRTRSRRATTDYLRDASDTLKRETEMRFLRERRDSALRDVIALELRMGIETRWTPSTPRFIETAQYVTERDYRLALEELHRLVVQRLFELQSMNLSHTAYKVRVSIAKSLQRRSKAIRRALRAYNQAAAKLVPARPPLDWSKVSHYAFIEEFELLRDTRNDLQDKRWAQSNTREYMKKSRNIRRAREEISRCNLEVRRVHTHVVLENEKLDKAVQSSLAERNPISGAIAEYRDRRKAVNERLLAVIRQIYALKGFTGNPTPGRREGTSISAAVDPEDSSDDGEDDEADEERQAEAMRMLEFANSLT</sequence>
<feature type="compositionally biased region" description="Acidic residues" evidence="1">
    <location>
        <begin position="198"/>
        <end position="210"/>
    </location>
</feature>
<evidence type="ECO:0000313" key="2">
    <source>
        <dbReference type="EMBL" id="RDX47631.1"/>
    </source>
</evidence>
<dbReference type="AlphaFoldDB" id="A0A371D545"/>
<feature type="region of interest" description="Disordered" evidence="1">
    <location>
        <begin position="747"/>
        <end position="783"/>
    </location>
</feature>
<dbReference type="Pfam" id="PF18758">
    <property type="entry name" value="KDZ"/>
    <property type="match status" value="1"/>
</dbReference>
<name>A0A371D545_9APHY</name>
<dbReference type="PANTHER" id="PTHR33096">
    <property type="entry name" value="CXC2 DOMAIN-CONTAINING PROTEIN"/>
    <property type="match status" value="1"/>
</dbReference>
<dbReference type="PANTHER" id="PTHR33096:SF1">
    <property type="entry name" value="CXC1-LIKE CYSTEINE CLUSTER ASSOCIATED WITH KDZ TRANSPOSASES DOMAIN-CONTAINING PROTEIN"/>
    <property type="match status" value="1"/>
</dbReference>
<accession>A0A371D545</accession>
<feature type="region of interest" description="Disordered" evidence="1">
    <location>
        <begin position="196"/>
        <end position="215"/>
    </location>
</feature>